<dbReference type="InterPro" id="IPR001911">
    <property type="entry name" value="Ribosomal_bS21"/>
</dbReference>
<dbReference type="WBParaSite" id="TREG1_108260.1">
    <property type="protein sequence ID" value="TREG1_108260.1"/>
    <property type="gene ID" value="TREG1_108260"/>
</dbReference>
<accession>A0AA85IU19</accession>
<evidence type="ECO:0000256" key="3">
    <source>
        <dbReference type="ARBA" id="ARBA00023274"/>
    </source>
</evidence>
<name>A0AA85IU19_TRIRE</name>
<sequence length="96" mass="11669">MSRSTLPVDVFFKNFRFLKKTVVVKNDDYNAAYKALSKILTTDKVKNTIKAQEYYERPTVWRRRIMYERCKRIYDSEMARKISLVVRTNRIDPWPR</sequence>
<comment type="similarity">
    <text evidence="1">Belongs to the bacterial ribosomal protein bS21 family.</text>
</comment>
<dbReference type="NCBIfam" id="TIGR00030">
    <property type="entry name" value="S21p"/>
    <property type="match status" value="1"/>
</dbReference>
<dbReference type="Proteomes" id="UP000050795">
    <property type="component" value="Unassembled WGS sequence"/>
</dbReference>
<evidence type="ECO:0000313" key="4">
    <source>
        <dbReference type="Proteomes" id="UP000050795"/>
    </source>
</evidence>
<keyword evidence="2" id="KW-0689">Ribosomal protein</keyword>
<proteinExistence type="inferred from homology"/>
<evidence type="ECO:0000256" key="2">
    <source>
        <dbReference type="ARBA" id="ARBA00022980"/>
    </source>
</evidence>
<dbReference type="PANTHER" id="PTHR21109">
    <property type="entry name" value="MITOCHONDRIAL 28S RIBOSOMAL PROTEIN S21"/>
    <property type="match status" value="1"/>
</dbReference>
<reference evidence="4" key="1">
    <citation type="submission" date="2022-06" db="EMBL/GenBank/DDBJ databases">
        <authorList>
            <person name="Berger JAMES D."/>
            <person name="Berger JAMES D."/>
        </authorList>
    </citation>
    <scope>NUCLEOTIDE SEQUENCE [LARGE SCALE GENOMIC DNA]</scope>
</reference>
<organism evidence="4 5">
    <name type="scientific">Trichobilharzia regenti</name>
    <name type="common">Nasal bird schistosome</name>
    <dbReference type="NCBI Taxonomy" id="157069"/>
    <lineage>
        <taxon>Eukaryota</taxon>
        <taxon>Metazoa</taxon>
        <taxon>Spiralia</taxon>
        <taxon>Lophotrochozoa</taxon>
        <taxon>Platyhelminthes</taxon>
        <taxon>Trematoda</taxon>
        <taxon>Digenea</taxon>
        <taxon>Strigeidida</taxon>
        <taxon>Schistosomatoidea</taxon>
        <taxon>Schistosomatidae</taxon>
        <taxon>Trichobilharzia</taxon>
    </lineage>
</organism>
<keyword evidence="4" id="KW-1185">Reference proteome</keyword>
<protein>
    <submittedName>
        <fullName evidence="5">Uncharacterized protein</fullName>
    </submittedName>
</protein>
<dbReference type="GO" id="GO:0005840">
    <property type="term" value="C:ribosome"/>
    <property type="evidence" value="ECO:0007669"/>
    <property type="project" value="UniProtKB-KW"/>
</dbReference>
<dbReference type="AlphaFoldDB" id="A0AA85IU19"/>
<dbReference type="GO" id="GO:1990904">
    <property type="term" value="C:ribonucleoprotein complex"/>
    <property type="evidence" value="ECO:0007669"/>
    <property type="project" value="UniProtKB-KW"/>
</dbReference>
<dbReference type="GO" id="GO:0003735">
    <property type="term" value="F:structural constituent of ribosome"/>
    <property type="evidence" value="ECO:0007669"/>
    <property type="project" value="InterPro"/>
</dbReference>
<evidence type="ECO:0000313" key="5">
    <source>
        <dbReference type="WBParaSite" id="TREG1_108260.1"/>
    </source>
</evidence>
<keyword evidence="3" id="KW-0687">Ribonucleoprotein</keyword>
<reference evidence="5" key="2">
    <citation type="submission" date="2023-11" db="UniProtKB">
        <authorList>
            <consortium name="WormBaseParasite"/>
        </authorList>
    </citation>
    <scope>IDENTIFICATION</scope>
</reference>
<evidence type="ECO:0000256" key="1">
    <source>
        <dbReference type="ARBA" id="ARBA00006640"/>
    </source>
</evidence>
<dbReference type="PANTHER" id="PTHR21109:SF0">
    <property type="entry name" value="SMALL RIBOSOMAL SUBUNIT PROTEIN BS21M"/>
    <property type="match status" value="1"/>
</dbReference>
<dbReference type="Pfam" id="PF01165">
    <property type="entry name" value="Ribosomal_S21"/>
    <property type="match status" value="1"/>
</dbReference>
<dbReference type="GO" id="GO:0006412">
    <property type="term" value="P:translation"/>
    <property type="evidence" value="ECO:0007669"/>
    <property type="project" value="InterPro"/>
</dbReference>